<dbReference type="PROSITE" id="PS50995">
    <property type="entry name" value="HTH_MARR_2"/>
    <property type="match status" value="1"/>
</dbReference>
<evidence type="ECO:0000256" key="1">
    <source>
        <dbReference type="ARBA" id="ARBA00023015"/>
    </source>
</evidence>
<accession>A0A1Y0END4</accession>
<evidence type="ECO:0000256" key="2">
    <source>
        <dbReference type="ARBA" id="ARBA00023125"/>
    </source>
</evidence>
<dbReference type="Proteomes" id="UP000196138">
    <property type="component" value="Chromosome"/>
</dbReference>
<name>A0A1Y0END4_9BURK</name>
<feature type="region of interest" description="Disordered" evidence="4">
    <location>
        <begin position="155"/>
        <end position="179"/>
    </location>
</feature>
<dbReference type="SUPFAM" id="SSF46785">
    <property type="entry name" value="Winged helix' DNA-binding domain"/>
    <property type="match status" value="1"/>
</dbReference>
<dbReference type="InterPro" id="IPR039422">
    <property type="entry name" value="MarR/SlyA-like"/>
</dbReference>
<dbReference type="GO" id="GO:0003677">
    <property type="term" value="F:DNA binding"/>
    <property type="evidence" value="ECO:0007669"/>
    <property type="project" value="UniProtKB-KW"/>
</dbReference>
<keyword evidence="7" id="KW-1185">Reference proteome</keyword>
<dbReference type="AlphaFoldDB" id="A0A1Y0END4"/>
<keyword evidence="1" id="KW-0805">Transcription regulation</keyword>
<dbReference type="KEGG" id="cser:CCO03_11035"/>
<evidence type="ECO:0000256" key="3">
    <source>
        <dbReference type="ARBA" id="ARBA00023163"/>
    </source>
</evidence>
<reference evidence="6 7" key="1">
    <citation type="submission" date="2017-05" db="EMBL/GenBank/DDBJ databases">
        <authorList>
            <person name="Song R."/>
            <person name="Chenine A.L."/>
            <person name="Ruprecht R.M."/>
        </authorList>
    </citation>
    <scope>NUCLEOTIDE SEQUENCE [LARGE SCALE GENOMIC DNA]</scope>
    <source>
        <strain evidence="6 7">DSM 26136</strain>
    </source>
</reference>
<dbReference type="EMBL" id="CP021455">
    <property type="protein sequence ID" value="ARU05154.1"/>
    <property type="molecule type" value="Genomic_DNA"/>
</dbReference>
<dbReference type="InterPro" id="IPR036388">
    <property type="entry name" value="WH-like_DNA-bd_sf"/>
</dbReference>
<evidence type="ECO:0000256" key="4">
    <source>
        <dbReference type="SAM" id="MobiDB-lite"/>
    </source>
</evidence>
<dbReference type="GO" id="GO:0003700">
    <property type="term" value="F:DNA-binding transcription factor activity"/>
    <property type="evidence" value="ECO:0007669"/>
    <property type="project" value="InterPro"/>
</dbReference>
<sequence>MPPDDPLSAAPSATAQRELLYAMGQVHKQWRRIVDRLLSPLGLSQALWLPLLHLAHAPGAMRQKDLAQSLGLDSSSVVRLVDGLAAKGWITRVDDSDRRVKKIELTPEGQAQVQALRGLIEHERALVLHGLSADEIVQTHAVVQRLLARMQALDASPDTTDTDAAGAAPPGDTTPSGPA</sequence>
<evidence type="ECO:0000259" key="5">
    <source>
        <dbReference type="PROSITE" id="PS50995"/>
    </source>
</evidence>
<dbReference type="PANTHER" id="PTHR33164:SF64">
    <property type="entry name" value="TRANSCRIPTIONAL REGULATOR SLYA"/>
    <property type="match status" value="1"/>
</dbReference>
<dbReference type="RefSeq" id="WP_087281024.1">
    <property type="nucleotide sequence ID" value="NZ_CP021455.1"/>
</dbReference>
<evidence type="ECO:0000313" key="6">
    <source>
        <dbReference type="EMBL" id="ARU05154.1"/>
    </source>
</evidence>
<protein>
    <submittedName>
        <fullName evidence="6">MarR family transcriptional regulator</fullName>
    </submittedName>
</protein>
<gene>
    <name evidence="6" type="ORF">CCO03_11035</name>
</gene>
<dbReference type="PANTHER" id="PTHR33164">
    <property type="entry name" value="TRANSCRIPTIONAL REGULATOR, MARR FAMILY"/>
    <property type="match status" value="1"/>
</dbReference>
<evidence type="ECO:0000313" key="7">
    <source>
        <dbReference type="Proteomes" id="UP000196138"/>
    </source>
</evidence>
<dbReference type="GO" id="GO:0006950">
    <property type="term" value="P:response to stress"/>
    <property type="evidence" value="ECO:0007669"/>
    <property type="project" value="TreeGrafter"/>
</dbReference>
<dbReference type="InterPro" id="IPR036390">
    <property type="entry name" value="WH_DNA-bd_sf"/>
</dbReference>
<dbReference type="PRINTS" id="PR00598">
    <property type="entry name" value="HTHMARR"/>
</dbReference>
<dbReference type="SMART" id="SM00347">
    <property type="entry name" value="HTH_MARR"/>
    <property type="match status" value="1"/>
</dbReference>
<dbReference type="Pfam" id="PF12802">
    <property type="entry name" value="MarR_2"/>
    <property type="match status" value="1"/>
</dbReference>
<organism evidence="6 7">
    <name type="scientific">Comamonas serinivorans</name>
    <dbReference type="NCBI Taxonomy" id="1082851"/>
    <lineage>
        <taxon>Bacteria</taxon>
        <taxon>Pseudomonadati</taxon>
        <taxon>Pseudomonadota</taxon>
        <taxon>Betaproteobacteria</taxon>
        <taxon>Burkholderiales</taxon>
        <taxon>Comamonadaceae</taxon>
        <taxon>Comamonas</taxon>
    </lineage>
</organism>
<feature type="domain" description="HTH marR-type" evidence="5">
    <location>
        <begin position="16"/>
        <end position="148"/>
    </location>
</feature>
<dbReference type="InterPro" id="IPR000835">
    <property type="entry name" value="HTH_MarR-typ"/>
</dbReference>
<proteinExistence type="predicted"/>
<dbReference type="Gene3D" id="1.10.10.10">
    <property type="entry name" value="Winged helix-like DNA-binding domain superfamily/Winged helix DNA-binding domain"/>
    <property type="match status" value="1"/>
</dbReference>
<dbReference type="OrthoDB" id="6002259at2"/>
<keyword evidence="3" id="KW-0804">Transcription</keyword>
<keyword evidence="2" id="KW-0238">DNA-binding</keyword>